<accession>A0ACB8BS62</accession>
<proteinExistence type="predicted"/>
<keyword evidence="2" id="KW-1185">Reference proteome</keyword>
<dbReference type="EMBL" id="MU266348">
    <property type="protein sequence ID" value="KAH7928810.1"/>
    <property type="molecule type" value="Genomic_DNA"/>
</dbReference>
<organism evidence="1 2">
    <name type="scientific">Leucogyrophana mollusca</name>
    <dbReference type="NCBI Taxonomy" id="85980"/>
    <lineage>
        <taxon>Eukaryota</taxon>
        <taxon>Fungi</taxon>
        <taxon>Dikarya</taxon>
        <taxon>Basidiomycota</taxon>
        <taxon>Agaricomycotina</taxon>
        <taxon>Agaricomycetes</taxon>
        <taxon>Agaricomycetidae</taxon>
        <taxon>Boletales</taxon>
        <taxon>Boletales incertae sedis</taxon>
        <taxon>Leucogyrophana</taxon>
    </lineage>
</organism>
<evidence type="ECO:0000313" key="1">
    <source>
        <dbReference type="EMBL" id="KAH7928810.1"/>
    </source>
</evidence>
<gene>
    <name evidence="1" type="ORF">BV22DRAFT_1082068</name>
</gene>
<protein>
    <submittedName>
        <fullName evidence="1">Diaminopimelate epimerase-like protein</fullName>
    </submittedName>
</protein>
<reference evidence="1" key="1">
    <citation type="journal article" date="2021" name="New Phytol.">
        <title>Evolutionary innovations through gain and loss of genes in the ectomycorrhizal Boletales.</title>
        <authorList>
            <person name="Wu G."/>
            <person name="Miyauchi S."/>
            <person name="Morin E."/>
            <person name="Kuo A."/>
            <person name="Drula E."/>
            <person name="Varga T."/>
            <person name="Kohler A."/>
            <person name="Feng B."/>
            <person name="Cao Y."/>
            <person name="Lipzen A."/>
            <person name="Daum C."/>
            <person name="Hundley H."/>
            <person name="Pangilinan J."/>
            <person name="Johnson J."/>
            <person name="Barry K."/>
            <person name="LaButti K."/>
            <person name="Ng V."/>
            <person name="Ahrendt S."/>
            <person name="Min B."/>
            <person name="Choi I.G."/>
            <person name="Park H."/>
            <person name="Plett J.M."/>
            <person name="Magnuson J."/>
            <person name="Spatafora J.W."/>
            <person name="Nagy L.G."/>
            <person name="Henrissat B."/>
            <person name="Grigoriev I.V."/>
            <person name="Yang Z.L."/>
            <person name="Xu J."/>
            <person name="Martin F.M."/>
        </authorList>
    </citation>
    <scope>NUCLEOTIDE SEQUENCE</scope>
    <source>
        <strain evidence="1">KUC20120723A-06</strain>
    </source>
</reference>
<dbReference type="Proteomes" id="UP000790709">
    <property type="component" value="Unassembled WGS sequence"/>
</dbReference>
<evidence type="ECO:0000313" key="2">
    <source>
        <dbReference type="Proteomes" id="UP000790709"/>
    </source>
</evidence>
<sequence length="307" mass="33625">MSLRSSPFVTVNAFSQELFGGNPAAVVVVPTGYEFNGDFLKKVSKNFNQPITTFISPPSPNADEKIFEVRFYANEHEPVLCGHGMFAATKAICAGNLPGVNWDPAAGEVKFRTKNGTIVTARTTPGEEGEKDGEWYEIELPANLVQEVSPEDKERVRDAVAKAMGKSPSDLGLEYVGRGSNPLPDYIIIVLNEKENIDGLKVDIPALTATTPFTTNILTQATPGKDWVFVSRMFAPLHGVMEDQVCGSAHTLLVPYWSTKFDKMGEELPVRQVSPRGGNLIVTWDKEREIVKLKGHSTFVARGELLA</sequence>
<comment type="caution">
    <text evidence="1">The sequence shown here is derived from an EMBL/GenBank/DDBJ whole genome shotgun (WGS) entry which is preliminary data.</text>
</comment>
<name>A0ACB8BS62_9AGAM</name>